<dbReference type="Pfam" id="PF04715">
    <property type="entry name" value="Anth_synt_I_N"/>
    <property type="match status" value="1"/>
</dbReference>
<keyword evidence="8 15" id="KW-0479">Metal-binding</keyword>
<dbReference type="InterPro" id="IPR005801">
    <property type="entry name" value="ADC_synthase"/>
</dbReference>
<sequence>MSSYNDFTSFLSASFKYDTIPIYQSFFLDTVTPIKAFQLFQEEATFLLESKDDSSTWNRYSFIGLHPFLSIEGRESLQIIGKENSILHDCKTIQEAFQCSLNMLKVAPLSMEIPFLGGAVGYISYDYITTLEKVSPHPKCQNENLVNLQFCETVIVLDHKTNMVTIIHYIRLKGLETKLEKEKMYQRGKAEINRCATQLNKRNEDEMFVSEESNEHFPIQFKSSYTKEKFIQHVEIVKNYIRQGDIFQCVLAQKFSVELDIDGFDVYRVLRNVNPSPYLFYIKLSDRELIGSSPERLVEVKDRILEIHPIAGTRRRGKTKEDDERMGSELLSDKKEQAEHVMLVDLARNDIGKVAKFGSVHVSEFKKLVYFSKVMHIISIVKGELEKTKSPLDALLATFPAGTVSGAPKVRAMQIIQELEPVERNTYAGAICYIGFDGNIDSCITIRTIEKKKDTFQIQAGAGIVADSIPELEWKETNNKARALLETLQIANQLFQKEKRG</sequence>
<keyword evidence="9 15" id="KW-0822">Tryptophan biosynthesis</keyword>
<evidence type="ECO:0000256" key="14">
    <source>
        <dbReference type="ARBA" id="ARBA00047683"/>
    </source>
</evidence>
<comment type="function">
    <text evidence="13 15">Part of a heterotetrameric complex that catalyzes the two-step biosynthesis of anthranilate, an intermediate in the biosynthesis of L-tryptophan. In the first step, the glutamine-binding beta subunit (TrpG) of anthranilate synthase (AS) provides the glutamine amidotransferase activity which generates ammonia as a substrate that, along with chorismate, is used in the second step, catalyzed by the large alpha subunit of AS (TrpE) to produce anthranilate. In the absence of TrpG, TrpE can synthesize anthranilate directly from chorismate and high concentrations of ammonia.</text>
</comment>
<comment type="pathway">
    <text evidence="2 15">Amino-acid biosynthesis; L-tryptophan biosynthesis; L-tryptophan from chorismate: step 1/5.</text>
</comment>
<keyword evidence="10 15" id="KW-0460">Magnesium</keyword>
<evidence type="ECO:0000313" key="19">
    <source>
        <dbReference type="Proteomes" id="UP000215224"/>
    </source>
</evidence>
<organism evidence="18 19">
    <name type="scientific">Sutcliffiella cohnii</name>
    <dbReference type="NCBI Taxonomy" id="33932"/>
    <lineage>
        <taxon>Bacteria</taxon>
        <taxon>Bacillati</taxon>
        <taxon>Bacillota</taxon>
        <taxon>Bacilli</taxon>
        <taxon>Bacillales</taxon>
        <taxon>Bacillaceae</taxon>
        <taxon>Sutcliffiella</taxon>
    </lineage>
</organism>
<gene>
    <name evidence="15" type="primary">trpE</name>
    <name evidence="18" type="ORF">BC6307_13600</name>
</gene>
<proteinExistence type="inferred from homology"/>
<evidence type="ECO:0000256" key="13">
    <source>
        <dbReference type="ARBA" id="ARBA00025634"/>
    </source>
</evidence>
<dbReference type="UniPathway" id="UPA00035">
    <property type="reaction ID" value="UER00040"/>
</dbReference>
<dbReference type="PANTHER" id="PTHR11236:SF48">
    <property type="entry name" value="ISOCHORISMATE SYNTHASE MENF"/>
    <property type="match status" value="1"/>
</dbReference>
<evidence type="ECO:0000256" key="11">
    <source>
        <dbReference type="ARBA" id="ARBA00023141"/>
    </source>
</evidence>
<dbReference type="STRING" id="1314751.GCA_001591425_02615"/>
<dbReference type="SUPFAM" id="SSF56322">
    <property type="entry name" value="ADC synthase"/>
    <property type="match status" value="1"/>
</dbReference>
<evidence type="ECO:0000256" key="8">
    <source>
        <dbReference type="ARBA" id="ARBA00022723"/>
    </source>
</evidence>
<dbReference type="InterPro" id="IPR006805">
    <property type="entry name" value="Anth_synth_I_N"/>
</dbReference>
<dbReference type="NCBIfam" id="TIGR00564">
    <property type="entry name" value="trpE_most"/>
    <property type="match status" value="1"/>
</dbReference>
<dbReference type="PRINTS" id="PR00095">
    <property type="entry name" value="ANTSNTHASEI"/>
</dbReference>
<dbReference type="Proteomes" id="UP000215224">
    <property type="component" value="Chromosome"/>
</dbReference>
<dbReference type="Gene3D" id="3.60.120.10">
    <property type="entry name" value="Anthranilate synthase"/>
    <property type="match status" value="1"/>
</dbReference>
<evidence type="ECO:0000256" key="3">
    <source>
        <dbReference type="ARBA" id="ARBA00009562"/>
    </source>
</evidence>
<dbReference type="GO" id="GO:0046872">
    <property type="term" value="F:metal ion binding"/>
    <property type="evidence" value="ECO:0007669"/>
    <property type="project" value="UniProtKB-KW"/>
</dbReference>
<dbReference type="KEGG" id="bcoh:BC6307_13600"/>
<dbReference type="RefSeq" id="WP_066416863.1">
    <property type="nucleotide sequence ID" value="NZ_CP018866.1"/>
</dbReference>
<evidence type="ECO:0000256" key="7">
    <source>
        <dbReference type="ARBA" id="ARBA00022605"/>
    </source>
</evidence>
<comment type="subunit">
    <text evidence="4 15">Heterotetramer consisting of two non-identical subunits: a beta subunit (TrpG) and a large alpha subunit (TrpE).</text>
</comment>
<keyword evidence="12 15" id="KW-0456">Lyase</keyword>
<evidence type="ECO:0000259" key="17">
    <source>
        <dbReference type="Pfam" id="PF04715"/>
    </source>
</evidence>
<evidence type="ECO:0000256" key="6">
    <source>
        <dbReference type="ARBA" id="ARBA00020653"/>
    </source>
</evidence>
<comment type="catalytic activity">
    <reaction evidence="14 15">
        <text>chorismate + L-glutamine = anthranilate + pyruvate + L-glutamate + H(+)</text>
        <dbReference type="Rhea" id="RHEA:21732"/>
        <dbReference type="ChEBI" id="CHEBI:15361"/>
        <dbReference type="ChEBI" id="CHEBI:15378"/>
        <dbReference type="ChEBI" id="CHEBI:16567"/>
        <dbReference type="ChEBI" id="CHEBI:29748"/>
        <dbReference type="ChEBI" id="CHEBI:29985"/>
        <dbReference type="ChEBI" id="CHEBI:58359"/>
        <dbReference type="EC" id="4.1.3.27"/>
    </reaction>
</comment>
<dbReference type="GO" id="GO:0004049">
    <property type="term" value="F:anthranilate synthase activity"/>
    <property type="evidence" value="ECO:0007669"/>
    <property type="project" value="UniProtKB-EC"/>
</dbReference>
<evidence type="ECO:0000256" key="1">
    <source>
        <dbReference type="ARBA" id="ARBA00001946"/>
    </source>
</evidence>
<dbReference type="Pfam" id="PF00425">
    <property type="entry name" value="Chorismate_bind"/>
    <property type="match status" value="1"/>
</dbReference>
<evidence type="ECO:0000256" key="9">
    <source>
        <dbReference type="ARBA" id="ARBA00022822"/>
    </source>
</evidence>
<dbReference type="AlphaFoldDB" id="A0A223KS98"/>
<feature type="domain" description="Anthranilate synthase component I N-terminal" evidence="17">
    <location>
        <begin position="29"/>
        <end position="166"/>
    </location>
</feature>
<name>A0A223KS98_9BACI</name>
<evidence type="ECO:0000256" key="10">
    <source>
        <dbReference type="ARBA" id="ARBA00022842"/>
    </source>
</evidence>
<keyword evidence="19" id="KW-1185">Reference proteome</keyword>
<accession>A0A223KS98</accession>
<dbReference type="GO" id="GO:0000162">
    <property type="term" value="P:L-tryptophan biosynthetic process"/>
    <property type="evidence" value="ECO:0007669"/>
    <property type="project" value="UniProtKB-UniPathway"/>
</dbReference>
<dbReference type="InterPro" id="IPR005256">
    <property type="entry name" value="Anth_synth_I_PabB"/>
</dbReference>
<dbReference type="EMBL" id="CP018866">
    <property type="protein sequence ID" value="AST92247.1"/>
    <property type="molecule type" value="Genomic_DNA"/>
</dbReference>
<evidence type="ECO:0000256" key="15">
    <source>
        <dbReference type="RuleBase" id="RU364045"/>
    </source>
</evidence>
<comment type="cofactor">
    <cofactor evidence="1 15">
        <name>Mg(2+)</name>
        <dbReference type="ChEBI" id="CHEBI:18420"/>
    </cofactor>
</comment>
<feature type="domain" description="Chorismate-utilising enzyme C-terminal" evidence="16">
    <location>
        <begin position="227"/>
        <end position="480"/>
    </location>
</feature>
<dbReference type="PANTHER" id="PTHR11236">
    <property type="entry name" value="AMINOBENZOATE/ANTHRANILATE SYNTHASE"/>
    <property type="match status" value="1"/>
</dbReference>
<dbReference type="InterPro" id="IPR019999">
    <property type="entry name" value="Anth_synth_I-like"/>
</dbReference>
<dbReference type="InterPro" id="IPR015890">
    <property type="entry name" value="Chorismate_C"/>
</dbReference>
<evidence type="ECO:0000313" key="18">
    <source>
        <dbReference type="EMBL" id="AST92247.1"/>
    </source>
</evidence>
<keyword evidence="7 15" id="KW-0028">Amino-acid biosynthesis</keyword>
<protein>
    <recommendedName>
        <fullName evidence="6 15">Anthranilate synthase component 1</fullName>
        <ecNumber evidence="5 15">4.1.3.27</ecNumber>
    </recommendedName>
</protein>
<evidence type="ECO:0000256" key="2">
    <source>
        <dbReference type="ARBA" id="ARBA00004873"/>
    </source>
</evidence>
<keyword evidence="11 15" id="KW-0057">Aromatic amino acid biosynthesis</keyword>
<dbReference type="EC" id="4.1.3.27" evidence="5 15"/>
<evidence type="ECO:0000259" key="16">
    <source>
        <dbReference type="Pfam" id="PF00425"/>
    </source>
</evidence>
<reference evidence="18 19" key="1">
    <citation type="submission" date="2016-12" db="EMBL/GenBank/DDBJ databases">
        <title>The whole genome sequencing and assembly of Bacillus cohnii DSM 6307T strain.</title>
        <authorList>
            <person name="Lee Y.-J."/>
            <person name="Yi H."/>
            <person name="Bahn Y.-S."/>
            <person name="Kim J.F."/>
            <person name="Lee D.-W."/>
        </authorList>
    </citation>
    <scope>NUCLEOTIDE SEQUENCE [LARGE SCALE GENOMIC DNA]</scope>
    <source>
        <strain evidence="18 19">DSM 6307</strain>
    </source>
</reference>
<evidence type="ECO:0000256" key="5">
    <source>
        <dbReference type="ARBA" id="ARBA00012266"/>
    </source>
</evidence>
<evidence type="ECO:0000256" key="12">
    <source>
        <dbReference type="ARBA" id="ARBA00023239"/>
    </source>
</evidence>
<comment type="similarity">
    <text evidence="3 15">Belongs to the anthranilate synthase component I family.</text>
</comment>
<evidence type="ECO:0000256" key="4">
    <source>
        <dbReference type="ARBA" id="ARBA00011575"/>
    </source>
</evidence>